<organism evidence="1 2">
    <name type="scientific">Psychromonas ingrahamii (strain DSM 17664 / CCUG 51855 / 37)</name>
    <dbReference type="NCBI Taxonomy" id="357804"/>
    <lineage>
        <taxon>Bacteria</taxon>
        <taxon>Pseudomonadati</taxon>
        <taxon>Pseudomonadota</taxon>
        <taxon>Gammaproteobacteria</taxon>
        <taxon>Alteromonadales</taxon>
        <taxon>Psychromonadaceae</taxon>
        <taxon>Psychromonas</taxon>
    </lineage>
</organism>
<dbReference type="AlphaFoldDB" id="A1SUM4"/>
<dbReference type="HOGENOM" id="CLU_012817_15_1_6"/>
<dbReference type="Gene3D" id="1.20.1600.10">
    <property type="entry name" value="Outer membrane efflux proteins (OEP)"/>
    <property type="match status" value="1"/>
</dbReference>
<evidence type="ECO:0000313" key="1">
    <source>
        <dbReference type="EMBL" id="ABM03189.1"/>
    </source>
</evidence>
<dbReference type="Proteomes" id="UP000000639">
    <property type="component" value="Chromosome"/>
</dbReference>
<dbReference type="SUPFAM" id="SSF56954">
    <property type="entry name" value="Outer membrane efflux proteins (OEP)"/>
    <property type="match status" value="1"/>
</dbReference>
<dbReference type="EMBL" id="CP000510">
    <property type="protein sequence ID" value="ABM03189.1"/>
    <property type="molecule type" value="Genomic_DNA"/>
</dbReference>
<gene>
    <name evidence="1" type="ordered locus">Ping_1368</name>
</gene>
<sequence length="437" mass="49978">MMKITSYVLLKNHFAVNRLFNSLFSLTFLFSFNLFAQGISLHDASLMAIKSDPAQQIYQSQQAALIAQGIAGSTLADPMIKLGMANVPTDSFQLDKDPMTQITVGLSQQFSRGSQRELTQEGFNQRADMTVSLGLDRKLTVKKSVRELWLKILFIDKSLRIVKENKKLFSGFYQDLQAKFSLGLTEHEDLILAEIEISKFDEKIAALNQQSLNYRSLLSEHIGEYAYQTLPSAIPQWPETLSYVKAVNANNTEHYELLSNHPKAQMLVQSITLADNGIELAEQNYKPAFKLEVGYGHRLSETDMGKPRSDLLSAFVSMDIPLFTDKRQDQKLISAQYNKGQKQAEHRLLLRQLNALLNAEISNYQQLQARQIRYQDSLLKQAKLHTRLLEQSYQSNTRPFKDVIDAYIHEQNLTLEYQQLYFDGLKSLSNIRYFQAL</sequence>
<dbReference type="InterPro" id="IPR010131">
    <property type="entry name" value="MdtP/NodT-like"/>
</dbReference>
<name>A1SUM4_PSYIN</name>
<dbReference type="PANTHER" id="PTHR30203">
    <property type="entry name" value="OUTER MEMBRANE CATION EFFLUX PROTEIN"/>
    <property type="match status" value="1"/>
</dbReference>
<proteinExistence type="predicted"/>
<dbReference type="STRING" id="357804.Ping_1368"/>
<dbReference type="RefSeq" id="WP_011769749.1">
    <property type="nucleotide sequence ID" value="NC_008709.1"/>
</dbReference>
<protein>
    <submittedName>
        <fullName evidence="1">Copper/silver resistance outer membrane protein</fullName>
    </submittedName>
</protein>
<dbReference type="KEGG" id="pin:Ping_1368"/>
<evidence type="ECO:0000313" key="2">
    <source>
        <dbReference type="Proteomes" id="UP000000639"/>
    </source>
</evidence>
<reference evidence="1 2" key="1">
    <citation type="submission" date="2007-01" db="EMBL/GenBank/DDBJ databases">
        <title>Complete sequence of Psychromonas ingrahamii 37.</title>
        <authorList>
            <consortium name="US DOE Joint Genome Institute"/>
            <person name="Copeland A."/>
            <person name="Lucas S."/>
            <person name="Lapidus A."/>
            <person name="Barry K."/>
            <person name="Detter J.C."/>
            <person name="Glavina del Rio T."/>
            <person name="Hammon N."/>
            <person name="Israni S."/>
            <person name="Dalin E."/>
            <person name="Tice H."/>
            <person name="Pitluck S."/>
            <person name="Thompson L.S."/>
            <person name="Brettin T."/>
            <person name="Bruce D."/>
            <person name="Han C."/>
            <person name="Tapia R."/>
            <person name="Schmutz J."/>
            <person name="Larimer F."/>
            <person name="Land M."/>
            <person name="Hauser L."/>
            <person name="Kyrpides N."/>
            <person name="Ivanova N."/>
            <person name="Staley J."/>
            <person name="Richardson P."/>
        </authorList>
    </citation>
    <scope>NUCLEOTIDE SEQUENCE [LARGE SCALE GENOMIC DNA]</scope>
    <source>
        <strain evidence="1 2">37</strain>
    </source>
</reference>
<keyword evidence="2" id="KW-1185">Reference proteome</keyword>
<accession>A1SUM4</accession>
<dbReference type="GO" id="GO:0015562">
    <property type="term" value="F:efflux transmembrane transporter activity"/>
    <property type="evidence" value="ECO:0007669"/>
    <property type="project" value="InterPro"/>
</dbReference>
<dbReference type="eggNOG" id="COG1538">
    <property type="taxonomic scope" value="Bacteria"/>
</dbReference>